<reference evidence="3" key="1">
    <citation type="submission" date="2016-10" db="EMBL/GenBank/DDBJ databases">
        <authorList>
            <person name="Benchimol M."/>
            <person name="Almeida L.G."/>
            <person name="Vasconcelos A.T."/>
            <person name="Perreira-Neves A."/>
            <person name="Rosa I.A."/>
            <person name="Tasca T."/>
            <person name="Bogo M.R."/>
            <person name="de Souza W."/>
        </authorList>
    </citation>
    <scope>NUCLEOTIDE SEQUENCE [LARGE SCALE GENOMIC DNA]</scope>
    <source>
        <strain evidence="3">K</strain>
    </source>
</reference>
<dbReference type="PANTHER" id="PTHR33331:SF13">
    <property type="entry name" value="COILED-COIL DOMAIN CONTAINING 162"/>
    <property type="match status" value="1"/>
</dbReference>
<dbReference type="InterPro" id="IPR040401">
    <property type="entry name" value="CCDC162"/>
</dbReference>
<evidence type="ECO:0000313" key="4">
    <source>
        <dbReference type="Proteomes" id="UP000179807"/>
    </source>
</evidence>
<organism evidence="3 4">
    <name type="scientific">Tritrichomonas foetus</name>
    <dbReference type="NCBI Taxonomy" id="1144522"/>
    <lineage>
        <taxon>Eukaryota</taxon>
        <taxon>Metamonada</taxon>
        <taxon>Parabasalia</taxon>
        <taxon>Tritrichomonadida</taxon>
        <taxon>Tritrichomonadidae</taxon>
        <taxon>Tritrichomonas</taxon>
    </lineage>
</organism>
<name>A0A1J4J5Y0_9EUKA</name>
<dbReference type="RefSeq" id="XP_068345998.1">
    <property type="nucleotide sequence ID" value="XM_068496506.1"/>
</dbReference>
<evidence type="ECO:0000256" key="2">
    <source>
        <dbReference type="SAM" id="MobiDB-lite"/>
    </source>
</evidence>
<evidence type="ECO:0000313" key="3">
    <source>
        <dbReference type="EMBL" id="OHS92861.1"/>
    </source>
</evidence>
<dbReference type="Proteomes" id="UP000179807">
    <property type="component" value="Unassembled WGS sequence"/>
</dbReference>
<feature type="region of interest" description="Disordered" evidence="2">
    <location>
        <begin position="1627"/>
        <end position="1674"/>
    </location>
</feature>
<dbReference type="PANTHER" id="PTHR33331">
    <property type="entry name" value="COILED-COIL DOMAIN-CONTAINING PROTEIN 162"/>
    <property type="match status" value="1"/>
</dbReference>
<comment type="caution">
    <text evidence="3">The sequence shown here is derived from an EMBL/GenBank/DDBJ whole genome shotgun (WGS) entry which is preliminary data.</text>
</comment>
<evidence type="ECO:0000256" key="1">
    <source>
        <dbReference type="SAM" id="Coils"/>
    </source>
</evidence>
<proteinExistence type="predicted"/>
<sequence>MASSDIDWNAIQNDFESNIISQICKFSGNEFSACNVELPNFFNLKETIEAQKNAFINQFTEYVPVYNPHFFSDKIRSDFEKTYTIDNYSNFDDFFRNLIKSVQWKNEKVFNRMNSENTYPKYTKEMERFLKSTSKFMKTCELGICNLNTPDADPKFVEIAIRYDMLNYHRNFALQNIYDLFKQFPLVRRHEILKIAANRFIEDTEAEMNAKSLPSVIKDTEVLREELKRLAGIMNIEFDLESHDGQHFSYLCEKLYGKCVTMTVDCEKIYSDIKLVEDPTLLDRLNYNFMNSIKIDVAVKICFDSLINPDPKNLNSSLAKFSNQTVKDLTSDKVTTLVRLQFSRNKLLLHSIIDSLKAIDKLKQELFKTEQNEYFNEQFPIFTKQILVASTAMKSNAKDIEIDNESLLELLLEIFDNFYKQKVLIMNSLIEVKRNTQKVEIESIAKQILQLRPNFLTGVHNSCLTPFRLSNDILHKIADVIQTLINYQIYNNNMFGELNKDLFPWFEFPSNTDSSPDNCNQASNEQFPYSIISIYSCLQKIPDFLKVSYDITNEIITSFSVRDLKFQSYFYFAVWSQLLNDTSNMLTNSNPESYAFNMKMSNVVSQTMSSPILNDLYYIHDKIYEQEPEKRYKFALKLYQMIKLTQKLRNYLIRSDNLLAVYQKQVQTRSKGDIKDVIDFAYGNYDFSSITDEWMPDELLTIIQAQHNFFLTASIAVRYNNFGDDNTFIQEFFEMNAHGNGFTSRPTRAMIQHQQVLRNAPNLLFYEPKIIKESDFSAQFCNLSDAKDFTATDQIIVSFIHYCYLSEIAFLSIFERNFLLHYTSQDAFILFPNEEVSNILDENDHLEHFFVPTIVQVLSLKNPTNILQQLLKFILIRVQLLELIRHESYVTQSKPKIMENIYNETLLFASPFFSRLSVEIKRTQNPSDITLSIEYFDIERITYCNKIYLTALALYENVMIPKEPVYYSLESTKLYIQSMFEPLFGKHSFMTPGLYFQRYLNQFWYQCNDQFRAEFMSMQSQLEQKIDDSIVGFNNSDYRINAYNFSLNLLRLSFLKIGYYWLLVCNDPFKVTIESSIVNLTNETFTKGKAAYDANVNIKSTTRIGQRPQTGTIETALLAERTIVLIEVVHELLNNLYKTIYEAQFKAKSEEIEEVFSAPNQMLKPDCYAKRIQINNSHNNYLPTISSIKEQFLQEVSYARSRFCHAVARMVTVYKKDDPMDQNMVTLKLDELNQDLNTISEMLTGFVVVSEARLTLTWSGYLANVLKEFHVRLNEQEYLNMYIKDFLLKYRGAIAFNLATKLQKNYQTLAHLRDEEKVVNQEQDRFEKRITREIRAEFDLLVKDLKEEIQKAKMKFIQSKNFIYESAYDAINRFKDNPTFINNVTNKEIADKIVNEPIEIRDPVRRKIARQLQIIDPKPPKEKKDIHDKIEDTKKEIEELQILKKKLRISTTLSCIGFSKIYSRMINKVAEEKKGFSMTLWHGQRLLEEDMEELNSELQGAYHQLTNTEIEIENLRQEIEESKKKNAKLLHWKEMNLRAADRVHNEMKQLTKDNSNDVNVTQLLRQIQEKSDELEMLDFETQQLEQQIEYEVREPMAQLDYMRRALTRRRAARVQFPGQENSQQYYFQQSSATQPSSPRSQSSRRSSQQNSQQNSQQGSQQNSRPGSVSQENEEIVEVEEHKLTNHSGHLPVTQEGMQKLNELLQENEEIKKENESIRQQIAELEAKIAAMPPSTVPLLTELIGVNDPSARPRSTRQSKKIVRPGVGRSFTGSSRPLTSRI</sequence>
<feature type="coiled-coil region" evidence="1">
    <location>
        <begin position="1484"/>
        <end position="1532"/>
    </location>
</feature>
<feature type="compositionally biased region" description="Low complexity" evidence="2">
    <location>
        <begin position="1628"/>
        <end position="1667"/>
    </location>
</feature>
<gene>
    <name evidence="3" type="ORF">TRFO_12224</name>
</gene>
<feature type="coiled-coil region" evidence="1">
    <location>
        <begin position="1560"/>
        <end position="1587"/>
    </location>
</feature>
<feature type="coiled-coil region" evidence="1">
    <location>
        <begin position="1693"/>
        <end position="1727"/>
    </location>
</feature>
<keyword evidence="1" id="KW-0175">Coiled coil</keyword>
<feature type="compositionally biased region" description="Polar residues" evidence="2">
    <location>
        <begin position="1770"/>
        <end position="1781"/>
    </location>
</feature>
<dbReference type="VEuPathDB" id="TrichDB:TRFO_12224"/>
<accession>A0A1J4J5Y0</accession>
<dbReference type="EMBL" id="MLAK01001459">
    <property type="protein sequence ID" value="OHS92861.1"/>
    <property type="molecule type" value="Genomic_DNA"/>
</dbReference>
<protein>
    <submittedName>
        <fullName evidence="3">Uncharacterized protein</fullName>
    </submittedName>
</protein>
<feature type="coiled-coil region" evidence="1">
    <location>
        <begin position="1423"/>
        <end position="1450"/>
    </location>
</feature>
<keyword evidence="4" id="KW-1185">Reference proteome</keyword>
<feature type="region of interest" description="Disordered" evidence="2">
    <location>
        <begin position="1746"/>
        <end position="1781"/>
    </location>
</feature>
<feature type="compositionally biased region" description="Basic residues" evidence="2">
    <location>
        <begin position="1753"/>
        <end position="1762"/>
    </location>
</feature>
<dbReference type="GeneID" id="94831210"/>